<feature type="domain" description="AB hydrolase-1" evidence="1">
    <location>
        <begin position="16"/>
        <end position="239"/>
    </location>
</feature>
<dbReference type="InterPro" id="IPR050266">
    <property type="entry name" value="AB_hydrolase_sf"/>
</dbReference>
<dbReference type="GO" id="GO:0016787">
    <property type="term" value="F:hydrolase activity"/>
    <property type="evidence" value="ECO:0007669"/>
    <property type="project" value="UniProtKB-KW"/>
</dbReference>
<dbReference type="SUPFAM" id="SSF53474">
    <property type="entry name" value="alpha/beta-Hydrolases"/>
    <property type="match status" value="1"/>
</dbReference>
<dbReference type="KEGG" id="php:PhaeoP97_03802"/>
<keyword evidence="3" id="KW-1185">Reference proteome</keyword>
<dbReference type="RefSeq" id="WP_072506764.1">
    <property type="nucleotide sequence ID" value="NZ_CP016366.1"/>
</dbReference>
<name>A0A1L3IAP6_9RHOB</name>
<dbReference type="EMBL" id="CP016366">
    <property type="protein sequence ID" value="APG49152.1"/>
    <property type="molecule type" value="Genomic_DNA"/>
</dbReference>
<keyword evidence="2" id="KW-0808">Transferase</keyword>
<dbReference type="Gene3D" id="3.40.50.1820">
    <property type="entry name" value="alpha/beta hydrolase"/>
    <property type="match status" value="1"/>
</dbReference>
<evidence type="ECO:0000313" key="3">
    <source>
        <dbReference type="Proteomes" id="UP000183859"/>
    </source>
</evidence>
<keyword evidence="2" id="KW-0012">Acyltransferase</keyword>
<keyword evidence="2" id="KW-0614">Plasmid</keyword>
<evidence type="ECO:0000313" key="2">
    <source>
        <dbReference type="EMBL" id="APG49152.1"/>
    </source>
</evidence>
<gene>
    <name evidence="2" type="ORF">PhaeoP97_03802</name>
</gene>
<reference evidence="3" key="1">
    <citation type="submission" date="2016-07" db="EMBL/GenBank/DDBJ databases">
        <title>Phaeobacter portensis sp. nov., a tropodithietic acid producing bacterium isolated from a German harbor.</title>
        <authorList>
            <person name="Freese H.M."/>
            <person name="Bunk B."/>
            <person name="Breider S."/>
            <person name="Brinkhoff T."/>
        </authorList>
    </citation>
    <scope>NUCLEOTIDE SEQUENCE [LARGE SCALE GENOMIC DNA]</scope>
    <source>
        <strain evidence="3">P97</strain>
        <plasmid evidence="3">pp97_b</plasmid>
    </source>
</reference>
<sequence length="246" mass="26478">MRCGLEVIEQGDGPVLVLLHGAGVDAALWKPQIDLFSKQYHVIAPNLPGHGRSAPVQSVEEMAYVVRAMLQEKGIAQYAIVGLSLGGMVAIEMAGRWPDEVSHLVTVESVATVFEGAFGKELAGWAMLLFKVIPPSIFMALPASAMGAKSQDAGKYVQDAIAKMTAKNNYTVMHAASQYDGRERLSNITAKTLIMVGALNRKTHKRAQKMANAIPESEFLVIPAASHIANRDAPDFFNASVLSFLS</sequence>
<keyword evidence="2" id="KW-0378">Hydrolase</keyword>
<dbReference type="PANTHER" id="PTHR43798">
    <property type="entry name" value="MONOACYLGLYCEROL LIPASE"/>
    <property type="match status" value="1"/>
</dbReference>
<accession>A0A1L3IAP6</accession>
<dbReference type="InterPro" id="IPR000073">
    <property type="entry name" value="AB_hydrolase_1"/>
</dbReference>
<dbReference type="PRINTS" id="PR00111">
    <property type="entry name" value="ABHYDROLASE"/>
</dbReference>
<dbReference type="GO" id="GO:0016746">
    <property type="term" value="F:acyltransferase activity"/>
    <property type="evidence" value="ECO:0007669"/>
    <property type="project" value="UniProtKB-KW"/>
</dbReference>
<dbReference type="Pfam" id="PF12697">
    <property type="entry name" value="Abhydrolase_6"/>
    <property type="match status" value="1"/>
</dbReference>
<proteinExistence type="predicted"/>
<dbReference type="InterPro" id="IPR029058">
    <property type="entry name" value="AB_hydrolase_fold"/>
</dbReference>
<evidence type="ECO:0000259" key="1">
    <source>
        <dbReference type="Pfam" id="PF12697"/>
    </source>
</evidence>
<organism evidence="2 3">
    <name type="scientific">Phaeobacter porticola</name>
    <dbReference type="NCBI Taxonomy" id="1844006"/>
    <lineage>
        <taxon>Bacteria</taxon>
        <taxon>Pseudomonadati</taxon>
        <taxon>Pseudomonadota</taxon>
        <taxon>Alphaproteobacteria</taxon>
        <taxon>Rhodobacterales</taxon>
        <taxon>Roseobacteraceae</taxon>
        <taxon>Phaeobacter</taxon>
    </lineage>
</organism>
<protein>
    <submittedName>
        <fullName evidence="2">Putative hydrolase or acyltransferase (Alpha/beta hydrolase superfamily)</fullName>
    </submittedName>
</protein>
<dbReference type="Proteomes" id="UP000183859">
    <property type="component" value="Plasmid pP97_b"/>
</dbReference>
<dbReference type="AlphaFoldDB" id="A0A1L3IAP6"/>
<geneLocation type="plasmid" evidence="3">
    <name>pp97_b</name>
</geneLocation>
<dbReference type="OrthoDB" id="9804723at2"/>